<dbReference type="PANTHER" id="PTHR35509">
    <property type="entry name" value="DOMAIN PROTEIN, PUTATIVE (DUF1995)-RELATED"/>
    <property type="match status" value="1"/>
</dbReference>
<dbReference type="InterPro" id="IPR018962">
    <property type="entry name" value="DUF1995"/>
</dbReference>
<sequence>MTQLTEQILLPDNLEDATEQAIAATHQAIADGANRVIADLRFPELKVMPIAYEFAASFNQRYGKEWQAIFSDAGAAALARREWADLDVSVRGVNEGRRAIREEDKAFLLIEPTSIEVELVEKLAQLAGDRPFVILNPRLENSEVGLGLASRQMRDRFLSTFETAYYIKPLELGALWRSYPQTWQVWHQTEEGMQQLAEVAQRPSSDDIDRLFRQKTGKKSGSFLGRLQELFNALGR</sequence>
<gene>
    <name evidence="2" type="ORF">DCF19_19100</name>
</gene>
<reference evidence="2 3" key="2">
    <citation type="submission" date="2018-06" db="EMBL/GenBank/DDBJ databases">
        <title>Metagenomic assembly of (sub)arctic Cyanobacteria and their associated microbiome from non-axenic cultures.</title>
        <authorList>
            <person name="Baurain D."/>
        </authorList>
    </citation>
    <scope>NUCLEOTIDE SEQUENCE [LARGE SCALE GENOMIC DNA]</scope>
    <source>
        <strain evidence="2">ULC066bin1</strain>
    </source>
</reference>
<proteinExistence type="predicted"/>
<comment type="caution">
    <text evidence="2">The sequence shown here is derived from an EMBL/GenBank/DDBJ whole genome shotgun (WGS) entry which is preliminary data.</text>
</comment>
<protein>
    <submittedName>
        <fullName evidence="2">DUF1995 domain-containing protein</fullName>
    </submittedName>
</protein>
<evidence type="ECO:0000313" key="2">
    <source>
        <dbReference type="EMBL" id="PZO37290.1"/>
    </source>
</evidence>
<dbReference type="AlphaFoldDB" id="A0A2W4VZ63"/>
<evidence type="ECO:0000259" key="1">
    <source>
        <dbReference type="Pfam" id="PF09353"/>
    </source>
</evidence>
<evidence type="ECO:0000313" key="3">
    <source>
        <dbReference type="Proteomes" id="UP000249467"/>
    </source>
</evidence>
<feature type="domain" description="DUF1995" evidence="1">
    <location>
        <begin position="11"/>
        <end position="209"/>
    </location>
</feature>
<dbReference type="Proteomes" id="UP000249467">
    <property type="component" value="Unassembled WGS sequence"/>
</dbReference>
<name>A0A2W4VZ63_9CYAN</name>
<dbReference type="PANTHER" id="PTHR35509:SF1">
    <property type="entry name" value="DOMAIN PROTEIN, PUTATIVE (DUF1995)-RELATED"/>
    <property type="match status" value="1"/>
</dbReference>
<accession>A0A2W4VZ63</accession>
<organism evidence="2 3">
    <name type="scientific">Pseudanabaena frigida</name>
    <dbReference type="NCBI Taxonomy" id="945775"/>
    <lineage>
        <taxon>Bacteria</taxon>
        <taxon>Bacillati</taxon>
        <taxon>Cyanobacteriota</taxon>
        <taxon>Cyanophyceae</taxon>
        <taxon>Pseudanabaenales</taxon>
        <taxon>Pseudanabaenaceae</taxon>
        <taxon>Pseudanabaena</taxon>
    </lineage>
</organism>
<dbReference type="InterPro" id="IPR053021">
    <property type="entry name" value="Chloroplast_ADK"/>
</dbReference>
<reference evidence="2 3" key="1">
    <citation type="submission" date="2018-04" db="EMBL/GenBank/DDBJ databases">
        <authorList>
            <person name="Go L.Y."/>
            <person name="Mitchell J.A."/>
        </authorList>
    </citation>
    <scope>NUCLEOTIDE SEQUENCE [LARGE SCALE GENOMIC DNA]</scope>
    <source>
        <strain evidence="2">ULC066bin1</strain>
    </source>
</reference>
<dbReference type="Pfam" id="PF09353">
    <property type="entry name" value="DUF1995"/>
    <property type="match status" value="1"/>
</dbReference>
<dbReference type="EMBL" id="QBML01000032">
    <property type="protein sequence ID" value="PZO37290.1"/>
    <property type="molecule type" value="Genomic_DNA"/>
</dbReference>